<reference evidence="3 4" key="1">
    <citation type="submission" date="2023-04" db="EMBL/GenBank/DDBJ databases">
        <title>Forest soil microbial communities from Buena Vista Peninsula, Colon Province, Panama.</title>
        <authorList>
            <person name="Bouskill N."/>
        </authorList>
    </citation>
    <scope>NUCLEOTIDE SEQUENCE [LARGE SCALE GENOMIC DNA]</scope>
    <source>
        <strain evidence="3 4">CFH S0262</strain>
    </source>
</reference>
<dbReference type="EMBL" id="JARXVC010000008">
    <property type="protein sequence ID" value="MDH6282014.1"/>
    <property type="molecule type" value="Genomic_DNA"/>
</dbReference>
<name>A0ABT6MDM9_9NOCA</name>
<sequence>MTEARIGTVSVDQFIAAPPAKVWRALTEPELLAKWWVPGDVEATVGHRFHLEMPGFGSIPCTVTEVEPYKRFVYSFNGHWMLTWRLVEEGHGTRLLLDHTGFELDDKREKGAYENMGIGWRDTVLPRLAQAVPQMG</sequence>
<dbReference type="Gene3D" id="3.30.530.20">
    <property type="match status" value="1"/>
</dbReference>
<evidence type="ECO:0000313" key="3">
    <source>
        <dbReference type="EMBL" id="MDH6282014.1"/>
    </source>
</evidence>
<evidence type="ECO:0000259" key="2">
    <source>
        <dbReference type="Pfam" id="PF08327"/>
    </source>
</evidence>
<keyword evidence="4" id="KW-1185">Reference proteome</keyword>
<accession>A0ABT6MDM9</accession>
<proteinExistence type="inferred from homology"/>
<feature type="domain" description="Activator of Hsp90 ATPase homologue 1/2-like C-terminal" evidence="2">
    <location>
        <begin position="16"/>
        <end position="130"/>
    </location>
</feature>
<dbReference type="InterPro" id="IPR013538">
    <property type="entry name" value="ASHA1/2-like_C"/>
</dbReference>
<organism evidence="3 4">
    <name type="scientific">Prescottella agglutinans</name>
    <dbReference type="NCBI Taxonomy" id="1644129"/>
    <lineage>
        <taxon>Bacteria</taxon>
        <taxon>Bacillati</taxon>
        <taxon>Actinomycetota</taxon>
        <taxon>Actinomycetes</taxon>
        <taxon>Mycobacteriales</taxon>
        <taxon>Nocardiaceae</taxon>
        <taxon>Prescottella</taxon>
    </lineage>
</organism>
<comment type="caution">
    <text evidence="3">The sequence shown here is derived from an EMBL/GenBank/DDBJ whole genome shotgun (WGS) entry which is preliminary data.</text>
</comment>
<gene>
    <name evidence="3" type="ORF">M2280_003237</name>
</gene>
<dbReference type="SUPFAM" id="SSF55961">
    <property type="entry name" value="Bet v1-like"/>
    <property type="match status" value="1"/>
</dbReference>
<comment type="similarity">
    <text evidence="1">Belongs to the AHA1 family.</text>
</comment>
<protein>
    <submittedName>
        <fullName evidence="3">Uncharacterized protein YndB with AHSA1/START domain</fullName>
    </submittedName>
</protein>
<dbReference type="CDD" id="cd07814">
    <property type="entry name" value="SRPBCC_CalC_Aha1-like"/>
    <property type="match status" value="1"/>
</dbReference>
<evidence type="ECO:0000313" key="4">
    <source>
        <dbReference type="Proteomes" id="UP001160334"/>
    </source>
</evidence>
<dbReference type="Pfam" id="PF08327">
    <property type="entry name" value="AHSA1"/>
    <property type="match status" value="1"/>
</dbReference>
<dbReference type="RefSeq" id="WP_280761327.1">
    <property type="nucleotide sequence ID" value="NZ_JARXVC010000008.1"/>
</dbReference>
<dbReference type="InterPro" id="IPR023393">
    <property type="entry name" value="START-like_dom_sf"/>
</dbReference>
<evidence type="ECO:0000256" key="1">
    <source>
        <dbReference type="ARBA" id="ARBA00006817"/>
    </source>
</evidence>
<dbReference type="Proteomes" id="UP001160334">
    <property type="component" value="Unassembled WGS sequence"/>
</dbReference>